<dbReference type="AlphaFoldDB" id="A0A7G3ZBL2"/>
<dbReference type="GeneID" id="59323995"/>
<name>A0A7G3ZBL2_9SACH</name>
<dbReference type="EMBL" id="CP059246">
    <property type="protein sequence ID" value="QLL30898.1"/>
    <property type="molecule type" value="Genomic_DNA"/>
</dbReference>
<protein>
    <submittedName>
        <fullName evidence="2">Uncharacterized protein</fullName>
    </submittedName>
</protein>
<dbReference type="GO" id="GO:0005763">
    <property type="term" value="C:mitochondrial small ribosomal subunit"/>
    <property type="evidence" value="ECO:0007669"/>
    <property type="project" value="TreeGrafter"/>
</dbReference>
<sequence>MSSSSSLAHLLRNSRLSHVPRNSKPLFSSVPRYHPSHQVIETKPSTHHRQEWGLKAAIPTRNKSRFLVYNELDTLERITDFEPSTGSQWNRLRFQEMGLAPSYNPGKANPLFEGRSAAADRLAPLCSLVNIESGAANLQKSVSKKLGHVKALRSEFKQWLLEKDPEALKNKSFSAKDMNQNAIAFLTERSALQASRVSKNSFKNVIGTGGLTYNLRGKLRNSPNGVVQKTIVPGRFLNFDGNDRLAAIGGFVANATSSSPMTSQIAYNLGDFIREATFPFEVRQVSVGDGGKVMIRAQVVSGISQQARRTMQGRRYQQRPLQRSRANRDAAVSAMDPKVKADELLNILHDFR</sequence>
<dbReference type="RefSeq" id="XP_037137573.1">
    <property type="nucleotide sequence ID" value="XM_037281678.1"/>
</dbReference>
<evidence type="ECO:0000313" key="3">
    <source>
        <dbReference type="Proteomes" id="UP000515788"/>
    </source>
</evidence>
<evidence type="ECO:0000313" key="2">
    <source>
        <dbReference type="EMBL" id="QLL30898.1"/>
    </source>
</evidence>
<dbReference type="PANTHER" id="PTHR28058:SF1">
    <property type="entry name" value="SMALL RIBOSOMAL SUBUNIT PROTEIN BS1M"/>
    <property type="match status" value="1"/>
</dbReference>
<keyword evidence="3" id="KW-1185">Reference proteome</keyword>
<proteinExistence type="predicted"/>
<dbReference type="GO" id="GO:0003735">
    <property type="term" value="F:structural constituent of ribosome"/>
    <property type="evidence" value="ECO:0007669"/>
    <property type="project" value="TreeGrafter"/>
</dbReference>
<organism evidence="2 3">
    <name type="scientific">Torulaspora globosa</name>
    <dbReference type="NCBI Taxonomy" id="48254"/>
    <lineage>
        <taxon>Eukaryota</taxon>
        <taxon>Fungi</taxon>
        <taxon>Dikarya</taxon>
        <taxon>Ascomycota</taxon>
        <taxon>Saccharomycotina</taxon>
        <taxon>Saccharomycetes</taxon>
        <taxon>Saccharomycetales</taxon>
        <taxon>Saccharomycetaceae</taxon>
        <taxon>Torulaspora</taxon>
    </lineage>
</organism>
<gene>
    <name evidence="2" type="ORF">HG536_0A07130</name>
</gene>
<accession>A0A7G3ZBL2</accession>
<dbReference type="KEGG" id="tgb:HG536_0A07130"/>
<evidence type="ECO:0000256" key="1">
    <source>
        <dbReference type="SAM" id="MobiDB-lite"/>
    </source>
</evidence>
<dbReference type="OrthoDB" id="2735536at2759"/>
<dbReference type="InterPro" id="IPR016712">
    <property type="entry name" value="Rbsml_bS1m-like"/>
</dbReference>
<dbReference type="GO" id="GO:0070124">
    <property type="term" value="P:mitochondrial translational initiation"/>
    <property type="evidence" value="ECO:0007669"/>
    <property type="project" value="TreeGrafter"/>
</dbReference>
<dbReference type="PANTHER" id="PTHR28058">
    <property type="entry name" value="37S RIBOSOMAL PROTEIN MRP51, MITOCHONDRIAL"/>
    <property type="match status" value="1"/>
</dbReference>
<dbReference type="Pfam" id="PF11709">
    <property type="entry name" value="Mit_ribos_Mrp51"/>
    <property type="match status" value="1"/>
</dbReference>
<feature type="region of interest" description="Disordered" evidence="1">
    <location>
        <begin position="306"/>
        <end position="333"/>
    </location>
</feature>
<reference evidence="2 3" key="1">
    <citation type="submission" date="2020-06" db="EMBL/GenBank/DDBJ databases">
        <title>The yeast mating-type switching endonuclease HO is a domesticated member of an unorthodox homing genetic element family.</title>
        <authorList>
            <person name="Coughlan A.Y."/>
            <person name="Lombardi L."/>
            <person name="Braun-Galleani S."/>
            <person name="Martos A.R."/>
            <person name="Galeote V."/>
            <person name="Bigey F."/>
            <person name="Dequin S."/>
            <person name="Byrne K.P."/>
            <person name="Wolfe K.H."/>
        </authorList>
    </citation>
    <scope>NUCLEOTIDE SEQUENCE [LARGE SCALE GENOMIC DNA]</scope>
    <source>
        <strain evidence="2 3">CBS764</strain>
    </source>
</reference>
<dbReference type="Proteomes" id="UP000515788">
    <property type="component" value="Chromosome 1"/>
</dbReference>
<dbReference type="PIRSF" id="PIRSF018156">
    <property type="entry name" value="MRPL51_fungal"/>
    <property type="match status" value="1"/>
</dbReference>